<sequence length="327" mass="37723">MRNRHRYGKLLKKDNVVMFPGALEQLIDKGLDAVEDTDFKGAVEAFEQVYHFDPENPRLLAPYAIALYESQNFDRAKKVATQLLHSGTTEYLYAMELYLAISIQLQHYEEVEMTIEALLDEEIVPPEMVKKFNYLRELNRRLSHRYVDHDESGDINEHFTIEQFMDLSVDEQQELLVAFENGSFDNSIKKVLAEVVQKDEIHPIVITYALVLLYESGYDEEVSVKKFGNTKKVIPSKLNLPGQDERSIEVVNRIGEIAEKDPSRMQMAIDASQRYGIIAYPFNWDGYSTEEVANAYTQYIESMFLGEPMPAAELNSLIKKIDEQTDR</sequence>
<reference evidence="1 2" key="1">
    <citation type="submission" date="2023-06" db="EMBL/GenBank/DDBJ databases">
        <title>Sporosarcina sp. nov., isolated from Korean traditional fermented seafood 'Jeotgal'.</title>
        <authorList>
            <person name="Yang A.I."/>
            <person name="Shin N.-R."/>
        </authorList>
    </citation>
    <scope>NUCLEOTIDE SEQUENCE [LARGE SCALE GENOMIC DNA]</scope>
    <source>
        <strain evidence="1 2">KCTC43456</strain>
    </source>
</reference>
<evidence type="ECO:0000313" key="2">
    <source>
        <dbReference type="Proteomes" id="UP001271648"/>
    </source>
</evidence>
<dbReference type="SUPFAM" id="SSF48452">
    <property type="entry name" value="TPR-like"/>
    <property type="match status" value="1"/>
</dbReference>
<protein>
    <submittedName>
        <fullName evidence="1">Tetratricopeptide repeat protein</fullName>
    </submittedName>
</protein>
<dbReference type="RefSeq" id="WP_317941129.1">
    <property type="nucleotide sequence ID" value="NZ_JAUBDJ010000010.1"/>
</dbReference>
<dbReference type="Pfam" id="PF14559">
    <property type="entry name" value="TPR_19"/>
    <property type="match status" value="1"/>
</dbReference>
<accession>A0AAW9A927</accession>
<comment type="caution">
    <text evidence="1">The sequence shown here is derived from an EMBL/GenBank/DDBJ whole genome shotgun (WGS) entry which is preliminary data.</text>
</comment>
<dbReference type="AlphaFoldDB" id="A0AAW9A927"/>
<dbReference type="InterPro" id="IPR011990">
    <property type="entry name" value="TPR-like_helical_dom_sf"/>
</dbReference>
<dbReference type="EMBL" id="JAUBDJ010000010">
    <property type="protein sequence ID" value="MDW0118126.1"/>
    <property type="molecule type" value="Genomic_DNA"/>
</dbReference>
<dbReference type="Proteomes" id="UP001271648">
    <property type="component" value="Unassembled WGS sequence"/>
</dbReference>
<dbReference type="SUPFAM" id="SSF116965">
    <property type="entry name" value="Hypothetical protein MPN330"/>
    <property type="match status" value="1"/>
</dbReference>
<dbReference type="Gene3D" id="1.25.40.10">
    <property type="entry name" value="Tetratricopeptide repeat domain"/>
    <property type="match status" value="1"/>
</dbReference>
<evidence type="ECO:0000313" key="1">
    <source>
        <dbReference type="EMBL" id="MDW0118126.1"/>
    </source>
</evidence>
<keyword evidence="2" id="KW-1185">Reference proteome</keyword>
<proteinExistence type="predicted"/>
<name>A0AAW9A927_9BACL</name>
<organism evidence="1 2">
    <name type="scientific">Sporosarcina thermotolerans</name>
    <dbReference type="NCBI Taxonomy" id="633404"/>
    <lineage>
        <taxon>Bacteria</taxon>
        <taxon>Bacillati</taxon>
        <taxon>Bacillota</taxon>
        <taxon>Bacilli</taxon>
        <taxon>Bacillales</taxon>
        <taxon>Caryophanaceae</taxon>
        <taxon>Sporosarcina</taxon>
    </lineage>
</organism>
<gene>
    <name evidence="1" type="ORF">QTL97_14410</name>
</gene>